<evidence type="ECO:0000313" key="2">
    <source>
        <dbReference type="EMBL" id="OWR43444.1"/>
    </source>
</evidence>
<gene>
    <name evidence="2" type="ORF">KGM_212901</name>
</gene>
<dbReference type="KEGG" id="dpl:KGM_212901"/>
<feature type="region of interest" description="Disordered" evidence="1">
    <location>
        <begin position="424"/>
        <end position="443"/>
    </location>
</feature>
<accession>A0A212EPP8</accession>
<evidence type="ECO:0000313" key="3">
    <source>
        <dbReference type="Proteomes" id="UP000007151"/>
    </source>
</evidence>
<evidence type="ECO:0000256" key="1">
    <source>
        <dbReference type="SAM" id="MobiDB-lite"/>
    </source>
</evidence>
<dbReference type="AlphaFoldDB" id="A0A212EPP8"/>
<dbReference type="InParanoid" id="A0A212EPP8"/>
<dbReference type="Proteomes" id="UP000007151">
    <property type="component" value="Unassembled WGS sequence"/>
</dbReference>
<feature type="region of interest" description="Disordered" evidence="1">
    <location>
        <begin position="212"/>
        <end position="343"/>
    </location>
</feature>
<name>A0A212EPP8_DANPL</name>
<feature type="region of interest" description="Disordered" evidence="1">
    <location>
        <begin position="81"/>
        <end position="103"/>
    </location>
</feature>
<feature type="compositionally biased region" description="Polar residues" evidence="1">
    <location>
        <begin position="228"/>
        <end position="239"/>
    </location>
</feature>
<organism evidence="2 3">
    <name type="scientific">Danaus plexippus plexippus</name>
    <dbReference type="NCBI Taxonomy" id="278856"/>
    <lineage>
        <taxon>Eukaryota</taxon>
        <taxon>Metazoa</taxon>
        <taxon>Ecdysozoa</taxon>
        <taxon>Arthropoda</taxon>
        <taxon>Hexapoda</taxon>
        <taxon>Insecta</taxon>
        <taxon>Pterygota</taxon>
        <taxon>Neoptera</taxon>
        <taxon>Endopterygota</taxon>
        <taxon>Lepidoptera</taxon>
        <taxon>Glossata</taxon>
        <taxon>Ditrysia</taxon>
        <taxon>Papilionoidea</taxon>
        <taxon>Nymphalidae</taxon>
        <taxon>Danainae</taxon>
        <taxon>Danaini</taxon>
        <taxon>Danaina</taxon>
        <taxon>Danaus</taxon>
        <taxon>Danaus</taxon>
    </lineage>
</organism>
<proteinExistence type="predicted"/>
<dbReference type="eggNOG" id="ENOG502TC1G">
    <property type="taxonomic scope" value="Eukaryota"/>
</dbReference>
<feature type="region of interest" description="Disordered" evidence="1">
    <location>
        <begin position="594"/>
        <end position="627"/>
    </location>
</feature>
<dbReference type="EMBL" id="AGBW02013435">
    <property type="protein sequence ID" value="OWR43444.1"/>
    <property type="molecule type" value="Genomic_DNA"/>
</dbReference>
<feature type="compositionally biased region" description="Basic and acidic residues" evidence="1">
    <location>
        <begin position="606"/>
        <end position="619"/>
    </location>
</feature>
<comment type="caution">
    <text evidence="2">The sequence shown here is derived from an EMBL/GenBank/DDBJ whole genome shotgun (WGS) entry which is preliminary data.</text>
</comment>
<keyword evidence="3" id="KW-1185">Reference proteome</keyword>
<feature type="compositionally biased region" description="Polar residues" evidence="1">
    <location>
        <begin position="295"/>
        <end position="343"/>
    </location>
</feature>
<feature type="compositionally biased region" description="Low complexity" evidence="1">
    <location>
        <begin position="270"/>
        <end position="288"/>
    </location>
</feature>
<feature type="compositionally biased region" description="Basic residues" evidence="1">
    <location>
        <begin position="594"/>
        <end position="605"/>
    </location>
</feature>
<reference evidence="2 3" key="1">
    <citation type="journal article" date="2011" name="Cell">
        <title>The monarch butterfly genome yields insights into long-distance migration.</title>
        <authorList>
            <person name="Zhan S."/>
            <person name="Merlin C."/>
            <person name="Boore J.L."/>
            <person name="Reppert S.M."/>
        </authorList>
    </citation>
    <scope>NUCLEOTIDE SEQUENCE [LARGE SCALE GENOMIC DNA]</scope>
    <source>
        <strain evidence="2">F-2</strain>
    </source>
</reference>
<sequence length="966" mass="112719">MKFFMHSLNCINADEDESNEKYIDLLPEEEKEEFLNRIARRILEDVNSRDTPNESHAEINDDQLNAQNAYVNDIIKEESKNLYDERRDNKDDEKKKTDRGDEMADDRYIDLTLRTKDIVNESESEKHSDGQSGFNVIPVKTIYDDENVGDGDKIIIVPQSLINSSSTDDKNRPVFITNLENDLITSDNIKNNNEDLKGIRKSYDTNLLFRTTMPDYDSNSDENKSVADNDTTYDSTIQPDTKEVLTTTESTSEVNWPSTQKIYDSEIDNSESQSSEGEETTTSSYSTTLKDEKPSSTTSKYNSTDTNTYKQENISSTTPETTLNVSDASDNTTVNRHSVVRSGNTDLKQTTMNREFDKINGSMLNASQESADSENKTLKDITTVTTATEFSAGSHVSEKRNIHSYEHGDKDVDLNSKDTQLLRESRTSEEIQYEEKPPERNDLKSKKKEYEVFEIEPEKPSFVKKSMEEDNQSEIPLYVVPVYNYDPERAYFTPRSRPEPYEEDKYNDDINYETFEDSEDDGQTMKVDLPIGRSIFSGYKKRNSDQYKRNKENHVLKYQKQNTKPAKKVQYHNIYYKPNDYLDLDYYFGRSNRHQARSGHKKQLKKDKVFPDSNERDHPYNSLQNDDSIKDHIGAVRKILHLKQIYENVPEIQKQKTLNVGRKKAKSVDSMGEKKIIKNDADSISLDYYFGFNSKPDDVNVGRSDRSKTVETSKSDDKNNVHDEIYSILEVLKDSIRFKNEALLNYDWLETTVDILTGVERLFELTNELQFGNDMYPKDLELLKYTLYLYKTSVDAFNRRKDIDDKYSEDGEVKRKRGLLPKNKYKNRIKQPLKLWKDVAKFIRNKTSEPLKLLYDFEDFLQKILFYLHDFHDAIKHVAIITKYKEQMWFEDLKKIYLDDASDKNLLKVLLHLGVSRLLNNIDENASYGVENNYREYIKKYYNYVEISKEGFLFVLNILNELKQFK</sequence>
<protein>
    <submittedName>
        <fullName evidence="2">Uncharacterized protein</fullName>
    </submittedName>
</protein>